<feature type="compositionally biased region" description="Basic and acidic residues" evidence="1">
    <location>
        <begin position="91"/>
        <end position="100"/>
    </location>
</feature>
<evidence type="ECO:0000313" key="2">
    <source>
        <dbReference type="EMBL" id="GEB48063.1"/>
    </source>
</evidence>
<accession>A0A4Y3QTU6</accession>
<organism evidence="2 3">
    <name type="scientific">Streptomyces cacaoi</name>
    <dbReference type="NCBI Taxonomy" id="1898"/>
    <lineage>
        <taxon>Bacteria</taxon>
        <taxon>Bacillati</taxon>
        <taxon>Actinomycetota</taxon>
        <taxon>Actinomycetes</taxon>
        <taxon>Kitasatosporales</taxon>
        <taxon>Streptomycetaceae</taxon>
        <taxon>Streptomyces</taxon>
    </lineage>
</organism>
<reference evidence="2 3" key="1">
    <citation type="submission" date="2019-06" db="EMBL/GenBank/DDBJ databases">
        <title>Whole genome shotgun sequence of Streptomyces cacaoi subsp. cacaoi NBRC 12748.</title>
        <authorList>
            <person name="Hosoyama A."/>
            <person name="Uohara A."/>
            <person name="Ohji S."/>
            <person name="Ichikawa N."/>
        </authorList>
    </citation>
    <scope>NUCLEOTIDE SEQUENCE [LARGE SCALE GENOMIC DNA]</scope>
    <source>
        <strain evidence="2 3">NBRC 12748</strain>
    </source>
</reference>
<dbReference type="EMBL" id="BJMM01000002">
    <property type="protein sequence ID" value="GEB48063.1"/>
    <property type="molecule type" value="Genomic_DNA"/>
</dbReference>
<feature type="compositionally biased region" description="Basic and acidic residues" evidence="1">
    <location>
        <begin position="52"/>
        <end position="78"/>
    </location>
</feature>
<sequence length="118" mass="12457">MRAECGTVSSISARARSVLSAISSPPAYRPSWVGHIPHDAVPAAKPGTRPDSGGERENGAAGRRERSRGPDTRGRPRDSGPPAGHGFVRRYRGDPPRRPDIGCSPGTGVGSREHPKLC</sequence>
<proteinExistence type="predicted"/>
<gene>
    <name evidence="2" type="ORF">SCA03_06140</name>
</gene>
<name>A0A4Y3QTU6_STRCI</name>
<protein>
    <submittedName>
        <fullName evidence="2">Uncharacterized protein</fullName>
    </submittedName>
</protein>
<evidence type="ECO:0000256" key="1">
    <source>
        <dbReference type="SAM" id="MobiDB-lite"/>
    </source>
</evidence>
<evidence type="ECO:0000313" key="3">
    <source>
        <dbReference type="Proteomes" id="UP000319210"/>
    </source>
</evidence>
<dbReference type="Proteomes" id="UP000319210">
    <property type="component" value="Unassembled WGS sequence"/>
</dbReference>
<keyword evidence="3" id="KW-1185">Reference proteome</keyword>
<dbReference type="AlphaFoldDB" id="A0A4Y3QTU6"/>
<feature type="region of interest" description="Disordered" evidence="1">
    <location>
        <begin position="24"/>
        <end position="118"/>
    </location>
</feature>
<comment type="caution">
    <text evidence="2">The sequence shown here is derived from an EMBL/GenBank/DDBJ whole genome shotgun (WGS) entry which is preliminary data.</text>
</comment>